<evidence type="ECO:0000256" key="5">
    <source>
        <dbReference type="SAM" id="Phobius"/>
    </source>
</evidence>
<evidence type="ECO:0000313" key="6">
    <source>
        <dbReference type="EMBL" id="CAJ0587957.1"/>
    </source>
</evidence>
<dbReference type="SUPFAM" id="SSF103473">
    <property type="entry name" value="MFS general substrate transporter"/>
    <property type="match status" value="1"/>
</dbReference>
<accession>A0AA36DHY5</accession>
<feature type="transmembrane region" description="Helical" evidence="5">
    <location>
        <begin position="275"/>
        <end position="295"/>
    </location>
</feature>
<keyword evidence="3 5" id="KW-1133">Transmembrane helix</keyword>
<evidence type="ECO:0000256" key="4">
    <source>
        <dbReference type="ARBA" id="ARBA00023136"/>
    </source>
</evidence>
<dbReference type="InterPro" id="IPR036259">
    <property type="entry name" value="MFS_trans_sf"/>
</dbReference>
<dbReference type="Pfam" id="PF00083">
    <property type="entry name" value="Sugar_tr"/>
    <property type="match status" value="2"/>
</dbReference>
<keyword evidence="7" id="KW-1185">Reference proteome</keyword>
<evidence type="ECO:0000256" key="3">
    <source>
        <dbReference type="ARBA" id="ARBA00022989"/>
    </source>
</evidence>
<dbReference type="AlphaFoldDB" id="A0AA36DHY5"/>
<name>A0AA36DHY5_9BILA</name>
<comment type="subcellular location">
    <subcellularLocation>
        <location evidence="1">Membrane</location>
        <topology evidence="1">Multi-pass membrane protein</topology>
    </subcellularLocation>
</comment>
<sequence>MASQPILSMLDAEPLVDDKSKPRRTTLDDYVHLSWYCFRVLLFAEFVLLSVMGNMVYMVYAGAAPRRVSCLQDDAYIENICKMNISHRELTNCTYETEYEFRSVQIDFEYFCGDSSYVKSSISAQMLGVLVGALCFGHLSDKYGRKKVLMYCFLLCIVFQVATVFARTLWMFTVLRAIVGFFNGGQMTFQIALVIVSFPALLISFFLYESPRWLLGRGRIAEAEHILLNIQRIDGKTEHREELTSLLQAEFEKAEAREKKQQNYSIIDLFSTQKMAAVTSTLCMGMLFTSMINYGLMFNLEKLSGSIYLNSTYLGGLRWILNSTLGYFDYKLRLFPTTRPLI</sequence>
<dbReference type="GO" id="GO:0016020">
    <property type="term" value="C:membrane"/>
    <property type="evidence" value="ECO:0007669"/>
    <property type="project" value="UniProtKB-SubCell"/>
</dbReference>
<evidence type="ECO:0000256" key="2">
    <source>
        <dbReference type="ARBA" id="ARBA00022692"/>
    </source>
</evidence>
<evidence type="ECO:0000256" key="1">
    <source>
        <dbReference type="ARBA" id="ARBA00004141"/>
    </source>
</evidence>
<dbReference type="Gene3D" id="1.20.1250.20">
    <property type="entry name" value="MFS general substrate transporter like domains"/>
    <property type="match status" value="2"/>
</dbReference>
<feature type="transmembrane region" description="Helical" evidence="5">
    <location>
        <begin position="148"/>
        <end position="169"/>
    </location>
</feature>
<reference evidence="6" key="1">
    <citation type="submission" date="2023-06" db="EMBL/GenBank/DDBJ databases">
        <authorList>
            <person name="Delattre M."/>
        </authorList>
    </citation>
    <scope>NUCLEOTIDE SEQUENCE</scope>
    <source>
        <strain evidence="6">AF72</strain>
    </source>
</reference>
<organism evidence="6 7">
    <name type="scientific">Mesorhabditis spiculigera</name>
    <dbReference type="NCBI Taxonomy" id="96644"/>
    <lineage>
        <taxon>Eukaryota</taxon>
        <taxon>Metazoa</taxon>
        <taxon>Ecdysozoa</taxon>
        <taxon>Nematoda</taxon>
        <taxon>Chromadorea</taxon>
        <taxon>Rhabditida</taxon>
        <taxon>Rhabditina</taxon>
        <taxon>Rhabditomorpha</taxon>
        <taxon>Rhabditoidea</taxon>
        <taxon>Rhabditidae</taxon>
        <taxon>Mesorhabditinae</taxon>
        <taxon>Mesorhabditis</taxon>
    </lineage>
</organism>
<feature type="transmembrane region" description="Helical" evidence="5">
    <location>
        <begin position="33"/>
        <end position="57"/>
    </location>
</feature>
<evidence type="ECO:0000313" key="7">
    <source>
        <dbReference type="Proteomes" id="UP001177023"/>
    </source>
</evidence>
<dbReference type="EMBL" id="CATQJA010002710">
    <property type="protein sequence ID" value="CAJ0587957.1"/>
    <property type="molecule type" value="Genomic_DNA"/>
</dbReference>
<gene>
    <name evidence="6" type="ORF">MSPICULIGERA_LOCUS25910</name>
</gene>
<feature type="non-terminal residue" evidence="6">
    <location>
        <position position="1"/>
    </location>
</feature>
<evidence type="ECO:0008006" key="8">
    <source>
        <dbReference type="Google" id="ProtNLM"/>
    </source>
</evidence>
<protein>
    <recommendedName>
        <fullName evidence="8">Major facilitator superfamily (MFS) profile domain-containing protein</fullName>
    </recommendedName>
</protein>
<proteinExistence type="predicted"/>
<feature type="transmembrane region" description="Helical" evidence="5">
    <location>
        <begin position="189"/>
        <end position="208"/>
    </location>
</feature>
<comment type="caution">
    <text evidence="6">The sequence shown here is derived from an EMBL/GenBank/DDBJ whole genome shotgun (WGS) entry which is preliminary data.</text>
</comment>
<dbReference type="Proteomes" id="UP001177023">
    <property type="component" value="Unassembled WGS sequence"/>
</dbReference>
<keyword evidence="4 5" id="KW-0472">Membrane</keyword>
<dbReference type="PANTHER" id="PTHR24064">
    <property type="entry name" value="SOLUTE CARRIER FAMILY 22 MEMBER"/>
    <property type="match status" value="1"/>
</dbReference>
<dbReference type="InterPro" id="IPR005828">
    <property type="entry name" value="MFS_sugar_transport-like"/>
</dbReference>
<keyword evidence="2 5" id="KW-0812">Transmembrane</keyword>
<dbReference type="GO" id="GO:0022857">
    <property type="term" value="F:transmembrane transporter activity"/>
    <property type="evidence" value="ECO:0007669"/>
    <property type="project" value="InterPro"/>
</dbReference>